<name>A0ABW5Z557_9FLAO</name>
<accession>A0ABW5Z557</accession>
<evidence type="ECO:0000256" key="3">
    <source>
        <dbReference type="ARBA" id="ARBA00022692"/>
    </source>
</evidence>
<dbReference type="Pfam" id="PF03626">
    <property type="entry name" value="COX4_pro"/>
    <property type="match status" value="1"/>
</dbReference>
<comment type="caution">
    <text evidence="7">The sequence shown here is derived from an EMBL/GenBank/DDBJ whole genome shotgun (WGS) entry which is preliminary data.</text>
</comment>
<dbReference type="RefSeq" id="WP_379804653.1">
    <property type="nucleotide sequence ID" value="NZ_JBHUOL010000006.1"/>
</dbReference>
<keyword evidence="4 6" id="KW-1133">Transmembrane helix</keyword>
<evidence type="ECO:0000256" key="6">
    <source>
        <dbReference type="SAM" id="Phobius"/>
    </source>
</evidence>
<dbReference type="InterPro" id="IPR005171">
    <property type="entry name" value="Cyt_c_oxidase_su4_prok"/>
</dbReference>
<evidence type="ECO:0000313" key="8">
    <source>
        <dbReference type="Proteomes" id="UP001597549"/>
    </source>
</evidence>
<keyword evidence="3 6" id="KW-0812">Transmembrane</keyword>
<feature type="transmembrane region" description="Helical" evidence="6">
    <location>
        <begin position="30"/>
        <end position="51"/>
    </location>
</feature>
<organism evidence="7 8">
    <name type="scientific">Flavobacterium ardleyense</name>
    <dbReference type="NCBI Taxonomy" id="2038737"/>
    <lineage>
        <taxon>Bacteria</taxon>
        <taxon>Pseudomonadati</taxon>
        <taxon>Bacteroidota</taxon>
        <taxon>Flavobacteriia</taxon>
        <taxon>Flavobacteriales</taxon>
        <taxon>Flavobacteriaceae</taxon>
        <taxon>Flavobacterium</taxon>
    </lineage>
</organism>
<dbReference type="EMBL" id="JBHUOL010000006">
    <property type="protein sequence ID" value="MFD2907616.1"/>
    <property type="molecule type" value="Genomic_DNA"/>
</dbReference>
<evidence type="ECO:0000256" key="2">
    <source>
        <dbReference type="ARBA" id="ARBA00022475"/>
    </source>
</evidence>
<evidence type="ECO:0000256" key="4">
    <source>
        <dbReference type="ARBA" id="ARBA00022989"/>
    </source>
</evidence>
<feature type="transmembrane region" description="Helical" evidence="6">
    <location>
        <begin position="58"/>
        <end position="78"/>
    </location>
</feature>
<sequence length="79" mass="8934">MKLKLTSTFIVLILLTLVSVFFAFNISSELIVAIVVCLSLLKFYLVAFQFMELKNANVFWKVLLLAYGAFMGLVLIILL</sequence>
<evidence type="ECO:0000256" key="1">
    <source>
        <dbReference type="ARBA" id="ARBA00004651"/>
    </source>
</evidence>
<dbReference type="Proteomes" id="UP001597549">
    <property type="component" value="Unassembled WGS sequence"/>
</dbReference>
<keyword evidence="8" id="KW-1185">Reference proteome</keyword>
<proteinExistence type="predicted"/>
<keyword evidence="2" id="KW-1003">Cell membrane</keyword>
<keyword evidence="5 6" id="KW-0472">Membrane</keyword>
<evidence type="ECO:0000256" key="5">
    <source>
        <dbReference type="ARBA" id="ARBA00023136"/>
    </source>
</evidence>
<evidence type="ECO:0000313" key="7">
    <source>
        <dbReference type="EMBL" id="MFD2907616.1"/>
    </source>
</evidence>
<feature type="transmembrane region" description="Helical" evidence="6">
    <location>
        <begin position="7"/>
        <end position="24"/>
    </location>
</feature>
<reference evidence="8" key="1">
    <citation type="journal article" date="2019" name="Int. J. Syst. Evol. Microbiol.">
        <title>The Global Catalogue of Microorganisms (GCM) 10K type strain sequencing project: providing services to taxonomists for standard genome sequencing and annotation.</title>
        <authorList>
            <consortium name="The Broad Institute Genomics Platform"/>
            <consortium name="The Broad Institute Genome Sequencing Center for Infectious Disease"/>
            <person name="Wu L."/>
            <person name="Ma J."/>
        </authorList>
    </citation>
    <scope>NUCLEOTIDE SEQUENCE [LARGE SCALE GENOMIC DNA]</scope>
    <source>
        <strain evidence="8">KCTC 52644</strain>
    </source>
</reference>
<comment type="subcellular location">
    <subcellularLocation>
        <location evidence="1">Cell membrane</location>
        <topology evidence="1">Multi-pass membrane protein</topology>
    </subcellularLocation>
</comment>
<gene>
    <name evidence="7" type="ORF">ACFSX9_02600</name>
</gene>
<protein>
    <submittedName>
        <fullName evidence="7">Cytochrome C oxidase subunit IV family protein</fullName>
    </submittedName>
</protein>